<dbReference type="InterPro" id="IPR011042">
    <property type="entry name" value="6-blade_b-propeller_TolB-like"/>
</dbReference>
<dbReference type="Gene3D" id="3.40.50.1820">
    <property type="entry name" value="alpha/beta hydrolase"/>
    <property type="match status" value="1"/>
</dbReference>
<name>A0ABU0XG66_9MICO</name>
<organism evidence="2 3">
    <name type="scientific">Microbacterium capsulatum</name>
    <dbReference type="NCBI Taxonomy" id="3041921"/>
    <lineage>
        <taxon>Bacteria</taxon>
        <taxon>Bacillati</taxon>
        <taxon>Actinomycetota</taxon>
        <taxon>Actinomycetes</taxon>
        <taxon>Micrococcales</taxon>
        <taxon>Microbacteriaceae</taxon>
        <taxon>Microbacterium</taxon>
    </lineage>
</organism>
<dbReference type="Pfam" id="PF00326">
    <property type="entry name" value="Peptidase_S9"/>
    <property type="match status" value="1"/>
</dbReference>
<evidence type="ECO:0000313" key="3">
    <source>
        <dbReference type="Proteomes" id="UP001230289"/>
    </source>
</evidence>
<evidence type="ECO:0000259" key="1">
    <source>
        <dbReference type="Pfam" id="PF00326"/>
    </source>
</evidence>
<dbReference type="RefSeq" id="WP_308489056.1">
    <property type="nucleotide sequence ID" value="NZ_JAVFCB010000004.1"/>
</dbReference>
<comment type="caution">
    <text evidence="2">The sequence shown here is derived from an EMBL/GenBank/DDBJ whole genome shotgun (WGS) entry which is preliminary data.</text>
</comment>
<dbReference type="Proteomes" id="UP001230289">
    <property type="component" value="Unassembled WGS sequence"/>
</dbReference>
<dbReference type="EMBL" id="JAVFCB010000004">
    <property type="protein sequence ID" value="MDQ4214124.1"/>
    <property type="molecule type" value="Genomic_DNA"/>
</dbReference>
<reference evidence="2 3" key="1">
    <citation type="submission" date="2023-08" db="EMBL/GenBank/DDBJ databases">
        <title>Microbacterium sp. nov., isolated from a waste landfill.</title>
        <authorList>
            <person name="Wen W."/>
        </authorList>
    </citation>
    <scope>NUCLEOTIDE SEQUENCE [LARGE SCALE GENOMIC DNA]</scope>
    <source>
        <strain evidence="2 3">ASV81</strain>
    </source>
</reference>
<dbReference type="InterPro" id="IPR050585">
    <property type="entry name" value="Xaa-Pro_dipeptidyl-ppase/CocE"/>
</dbReference>
<accession>A0ABU0XG66</accession>
<dbReference type="SUPFAM" id="SSF53474">
    <property type="entry name" value="alpha/beta-Hydrolases"/>
    <property type="match status" value="1"/>
</dbReference>
<sequence length="629" mass="67117">MPSPYGSWPSPLSAADLATSGVRLDGARFVAGEPWWGETVPAERGRMSVRRWADGIAVDVLPVPWSARSRVHEYGGGSWTAADDGTLFFVQDDDQRVYRLDPGSADPVPLTTRGANHGGLTLQQGRLFAVQEDLGLPLHLRGIVEIPQDGSAADDDTALRFVVRGPGFCAHPALSPDGTRMAFVSWNLRRMPWEQAHLALVTIGEDDIEWAPARAALQPQWLSDHELLYADDPTGRWNLRRIRVDGVDAVGGSEPVAPADADTGGGLWVLGQRWFRALDDGRIVAIRTNGSDELVLIDKDGSAAALPVPMDAELSIVDQDGTRVLITGQGGGVTPGLWLVDVGSGAGDRTVRAVRGGEPADPDWMPPAQSITVDGPHGPVHSFLHPPANPHETAPDGELPPYVVSVHGGPTGHVSGSVALWIGYFTSRGIGVLEVNYGGSSGYGRAYRERLDGQWGVVDVDDVLAAAQGLADAGIADARRIAVRGGSAGGWTVLGALVRGGAFSAGIDRYGVADARMLATDTHDFERHYLDGLIGPLPEAEQVYLDRSPLTHADRIDVPVLILQGADDKVVPPSQSEAIRDALAARSVPHEYVLYPGEGHGFRLTETIVHSAEAELRFLGEVFGFEPRL</sequence>
<dbReference type="InterPro" id="IPR029058">
    <property type="entry name" value="AB_hydrolase_fold"/>
</dbReference>
<feature type="domain" description="Peptidase S9 prolyl oligopeptidase catalytic" evidence="1">
    <location>
        <begin position="424"/>
        <end position="624"/>
    </location>
</feature>
<keyword evidence="3" id="KW-1185">Reference proteome</keyword>
<proteinExistence type="predicted"/>
<dbReference type="SUPFAM" id="SSF82171">
    <property type="entry name" value="DPP6 N-terminal domain-like"/>
    <property type="match status" value="1"/>
</dbReference>
<protein>
    <submittedName>
        <fullName evidence="2">Prolyl oligopeptidase family serine peptidase</fullName>
    </submittedName>
</protein>
<dbReference type="Gene3D" id="2.120.10.30">
    <property type="entry name" value="TolB, C-terminal domain"/>
    <property type="match status" value="1"/>
</dbReference>
<dbReference type="PANTHER" id="PTHR43056">
    <property type="entry name" value="PEPTIDASE S9 PROLYL OLIGOPEPTIDASE"/>
    <property type="match status" value="1"/>
</dbReference>
<dbReference type="InterPro" id="IPR001375">
    <property type="entry name" value="Peptidase_S9_cat"/>
</dbReference>
<dbReference type="PANTHER" id="PTHR43056:SF5">
    <property type="entry name" value="PEPTIDASE S9 PROLYL OLIGOPEPTIDASE CATALYTIC DOMAIN-CONTAINING PROTEIN"/>
    <property type="match status" value="1"/>
</dbReference>
<gene>
    <name evidence="2" type="ORF">RBR11_09360</name>
</gene>
<evidence type="ECO:0000313" key="2">
    <source>
        <dbReference type="EMBL" id="MDQ4214124.1"/>
    </source>
</evidence>